<dbReference type="Proteomes" id="UP000585614">
    <property type="component" value="Unassembled WGS sequence"/>
</dbReference>
<reference evidence="2 3" key="1">
    <citation type="journal article" date="2020" name="Nature">
        <title>Six reference-quality genomes reveal evolution of bat adaptations.</title>
        <authorList>
            <person name="Jebb D."/>
            <person name="Huang Z."/>
            <person name="Pippel M."/>
            <person name="Hughes G.M."/>
            <person name="Lavrichenko K."/>
            <person name="Devanna P."/>
            <person name="Winkler S."/>
            <person name="Jermiin L.S."/>
            <person name="Skirmuntt E.C."/>
            <person name="Katzourakis A."/>
            <person name="Burkitt-Gray L."/>
            <person name="Ray D.A."/>
            <person name="Sullivan K.A.M."/>
            <person name="Roscito J.G."/>
            <person name="Kirilenko B.M."/>
            <person name="Davalos L.M."/>
            <person name="Corthals A.P."/>
            <person name="Power M.L."/>
            <person name="Jones G."/>
            <person name="Ransome R.D."/>
            <person name="Dechmann D.K.N."/>
            <person name="Locatelli A.G."/>
            <person name="Puechmaille S.J."/>
            <person name="Fedrigo O."/>
            <person name="Jarvis E.D."/>
            <person name="Hiller M."/>
            <person name="Vernes S.C."/>
            <person name="Myers E.W."/>
            <person name="Teeling E.C."/>
        </authorList>
    </citation>
    <scope>NUCLEOTIDE SEQUENCE [LARGE SCALE GENOMIC DNA]</scope>
    <source>
        <strain evidence="2">MRhiFer1</strain>
        <tissue evidence="2">Lung</tissue>
    </source>
</reference>
<accession>A0A7J7RXS8</accession>
<dbReference type="AlphaFoldDB" id="A0A7J7RXS8"/>
<comment type="caution">
    <text evidence="2">The sequence shown here is derived from an EMBL/GenBank/DDBJ whole genome shotgun (WGS) entry which is preliminary data.</text>
</comment>
<proteinExistence type="predicted"/>
<evidence type="ECO:0000256" key="1">
    <source>
        <dbReference type="SAM" id="MobiDB-lite"/>
    </source>
</evidence>
<name>A0A7J7RXS8_RHIFE</name>
<organism evidence="2 3">
    <name type="scientific">Rhinolophus ferrumequinum</name>
    <name type="common">Greater horseshoe bat</name>
    <dbReference type="NCBI Taxonomy" id="59479"/>
    <lineage>
        <taxon>Eukaryota</taxon>
        <taxon>Metazoa</taxon>
        <taxon>Chordata</taxon>
        <taxon>Craniata</taxon>
        <taxon>Vertebrata</taxon>
        <taxon>Euteleostomi</taxon>
        <taxon>Mammalia</taxon>
        <taxon>Eutheria</taxon>
        <taxon>Laurasiatheria</taxon>
        <taxon>Chiroptera</taxon>
        <taxon>Yinpterochiroptera</taxon>
        <taxon>Rhinolophoidea</taxon>
        <taxon>Rhinolophidae</taxon>
        <taxon>Rhinolophinae</taxon>
        <taxon>Rhinolophus</taxon>
    </lineage>
</organism>
<gene>
    <name evidence="2" type="ORF">mRhiFer1_009327</name>
</gene>
<protein>
    <submittedName>
        <fullName evidence="2">Uncharacterized protein</fullName>
    </submittedName>
</protein>
<dbReference type="EMBL" id="JACAGC010000024">
    <property type="protein sequence ID" value="KAF6280948.1"/>
    <property type="molecule type" value="Genomic_DNA"/>
</dbReference>
<feature type="region of interest" description="Disordered" evidence="1">
    <location>
        <begin position="1"/>
        <end position="72"/>
    </location>
</feature>
<sequence length="217" mass="23738">MKVAVARTGEAAVGARGAECGRGGSGAWSLEPGAWNPGRSQRRARLGEQLGQDAASPQGPARLKTHSAGPQPSRLAEMARHGCTLGPSLSQTRELSVHCVRQQKEGWWQHGLDFSELQAGRGLDCRESRKWTPFSWGHECQPPAKGARVCSLLEENDVSSFTIRKKSVCHSVSSCTGQCCGWTELQKEPFSEQLSRGHTTTTVTEEPWRELKIKTNM</sequence>
<evidence type="ECO:0000313" key="3">
    <source>
        <dbReference type="Proteomes" id="UP000585614"/>
    </source>
</evidence>
<evidence type="ECO:0000313" key="2">
    <source>
        <dbReference type="EMBL" id="KAF6280948.1"/>
    </source>
</evidence>